<organism evidence="1 2">
    <name type="scientific">Coemansia biformis</name>
    <dbReference type="NCBI Taxonomy" id="1286918"/>
    <lineage>
        <taxon>Eukaryota</taxon>
        <taxon>Fungi</taxon>
        <taxon>Fungi incertae sedis</taxon>
        <taxon>Zoopagomycota</taxon>
        <taxon>Kickxellomycotina</taxon>
        <taxon>Kickxellomycetes</taxon>
        <taxon>Kickxellales</taxon>
        <taxon>Kickxellaceae</taxon>
        <taxon>Coemansia</taxon>
    </lineage>
</organism>
<protein>
    <submittedName>
        <fullName evidence="1">Uncharacterized protein</fullName>
    </submittedName>
</protein>
<accession>A0A9W7Y8E7</accession>
<dbReference type="AlphaFoldDB" id="A0A9W7Y8E7"/>
<dbReference type="EMBL" id="JANBOI010000300">
    <property type="protein sequence ID" value="KAJ1731697.1"/>
    <property type="molecule type" value="Genomic_DNA"/>
</dbReference>
<evidence type="ECO:0000313" key="2">
    <source>
        <dbReference type="Proteomes" id="UP001143981"/>
    </source>
</evidence>
<dbReference type="OrthoDB" id="5556970at2759"/>
<comment type="caution">
    <text evidence="1">The sequence shown here is derived from an EMBL/GenBank/DDBJ whole genome shotgun (WGS) entry which is preliminary data.</text>
</comment>
<dbReference type="Proteomes" id="UP001143981">
    <property type="component" value="Unassembled WGS sequence"/>
</dbReference>
<keyword evidence="2" id="KW-1185">Reference proteome</keyword>
<gene>
    <name evidence="1" type="ORF">LPJ61_002407</name>
</gene>
<evidence type="ECO:0000313" key="1">
    <source>
        <dbReference type="EMBL" id="KAJ1731697.1"/>
    </source>
</evidence>
<sequence>MPIAVLARQQMAPRRVAPTRRTLATGLVFVRRLPGWAGPATLERAAAAHGHVYGAWATPPWAGQGPSPGAHTEGGGPAARMAAVRIATEKVPRDLAAIAQLPDPAGDEIRRCEDALLLVVRTLGQQGIRAMPVSKNPDLFQVAARRALGLGPATRRFDLRTTSTPRYTRGLVDGYRRGFAEARRQQDVAGLLQQCEESDDELYFMSECFEHLQ</sequence>
<reference evidence="1" key="1">
    <citation type="submission" date="2022-07" db="EMBL/GenBank/DDBJ databases">
        <title>Phylogenomic reconstructions and comparative analyses of Kickxellomycotina fungi.</title>
        <authorList>
            <person name="Reynolds N.K."/>
            <person name="Stajich J.E."/>
            <person name="Barry K."/>
            <person name="Grigoriev I.V."/>
            <person name="Crous P."/>
            <person name="Smith M.E."/>
        </authorList>
    </citation>
    <scope>NUCLEOTIDE SEQUENCE</scope>
    <source>
        <strain evidence="1">BCRC 34381</strain>
    </source>
</reference>
<name>A0A9W7Y8E7_9FUNG</name>
<proteinExistence type="predicted"/>